<evidence type="ECO:0000313" key="12">
    <source>
        <dbReference type="Proteomes" id="UP000812966"/>
    </source>
</evidence>
<dbReference type="PRINTS" id="PR00116">
    <property type="entry name" value="ARGINASE"/>
</dbReference>
<dbReference type="SUPFAM" id="SSF52768">
    <property type="entry name" value="Arginase/deacetylase"/>
    <property type="match status" value="1"/>
</dbReference>
<dbReference type="InterPro" id="IPR006035">
    <property type="entry name" value="Ureohydrolase"/>
</dbReference>
<keyword evidence="7 10" id="KW-0464">Manganese</keyword>
<keyword evidence="4 10" id="KW-0056">Arginine metabolism</keyword>
<dbReference type="Gene3D" id="3.40.800.10">
    <property type="entry name" value="Ureohydrolase domain"/>
    <property type="match status" value="1"/>
</dbReference>
<protein>
    <recommendedName>
        <fullName evidence="3 10">Arginase</fullName>
        <ecNumber evidence="2 10">3.5.3.1</ecNumber>
    </recommendedName>
</protein>
<comment type="catalytic activity">
    <reaction evidence="8 10">
        <text>L-arginine + H2O = urea + L-ornithine</text>
        <dbReference type="Rhea" id="RHEA:20569"/>
        <dbReference type="ChEBI" id="CHEBI:15377"/>
        <dbReference type="ChEBI" id="CHEBI:16199"/>
        <dbReference type="ChEBI" id="CHEBI:32682"/>
        <dbReference type="ChEBI" id="CHEBI:46911"/>
        <dbReference type="EC" id="3.5.3.1"/>
    </reaction>
</comment>
<comment type="caution">
    <text evidence="11">The sequence shown here is derived from an EMBL/GenBank/DDBJ whole genome shotgun (WGS) entry which is preliminary data.</text>
</comment>
<dbReference type="Pfam" id="PF00491">
    <property type="entry name" value="Arginase"/>
    <property type="match status" value="1"/>
</dbReference>
<dbReference type="PANTHER" id="PTHR43782:SF3">
    <property type="entry name" value="ARGINASE"/>
    <property type="match status" value="1"/>
</dbReference>
<evidence type="ECO:0000256" key="8">
    <source>
        <dbReference type="ARBA" id="ARBA00047391"/>
    </source>
</evidence>
<dbReference type="GO" id="GO:0006525">
    <property type="term" value="P:arginine metabolic process"/>
    <property type="evidence" value="ECO:0007669"/>
    <property type="project" value="UniProtKB-KW"/>
</dbReference>
<reference evidence="11" key="1">
    <citation type="submission" date="2020-04" db="EMBL/GenBank/DDBJ databases">
        <title>Analysis of mating type loci in Filobasidium floriforme.</title>
        <authorList>
            <person name="Nowrousian M."/>
        </authorList>
    </citation>
    <scope>NUCLEOTIDE SEQUENCE</scope>
    <source>
        <strain evidence="11">CBS 6242</strain>
    </source>
</reference>
<dbReference type="PROSITE" id="PS51409">
    <property type="entry name" value="ARGINASE_2"/>
    <property type="match status" value="1"/>
</dbReference>
<comment type="pathway">
    <text evidence="1">Nitrogen metabolism; urea cycle; L-ornithine and urea from L-arginine: step 1/1.</text>
</comment>
<dbReference type="InterPro" id="IPR023696">
    <property type="entry name" value="Ureohydrolase_dom_sf"/>
</dbReference>
<dbReference type="FunFam" id="3.40.800.10:FF:000012">
    <property type="entry name" value="Arginase"/>
    <property type="match status" value="1"/>
</dbReference>
<dbReference type="PANTHER" id="PTHR43782">
    <property type="entry name" value="ARGINASE"/>
    <property type="match status" value="1"/>
</dbReference>
<dbReference type="EMBL" id="JABELV010000006">
    <property type="protein sequence ID" value="KAG7571481.1"/>
    <property type="molecule type" value="Genomic_DNA"/>
</dbReference>
<dbReference type="GO" id="GO:0005634">
    <property type="term" value="C:nucleus"/>
    <property type="evidence" value="ECO:0007669"/>
    <property type="project" value="TreeGrafter"/>
</dbReference>
<dbReference type="GO" id="GO:0005829">
    <property type="term" value="C:cytosol"/>
    <property type="evidence" value="ECO:0007669"/>
    <property type="project" value="TreeGrafter"/>
</dbReference>
<name>A0A8K0NTG2_9TREE</name>
<dbReference type="EC" id="3.5.3.1" evidence="2 10"/>
<evidence type="ECO:0000256" key="3">
    <source>
        <dbReference type="ARBA" id="ARBA00018123"/>
    </source>
</evidence>
<evidence type="ECO:0000256" key="6">
    <source>
        <dbReference type="ARBA" id="ARBA00022801"/>
    </source>
</evidence>
<evidence type="ECO:0000256" key="5">
    <source>
        <dbReference type="ARBA" id="ARBA00022723"/>
    </source>
</evidence>
<evidence type="ECO:0000256" key="4">
    <source>
        <dbReference type="ARBA" id="ARBA00022503"/>
    </source>
</evidence>
<dbReference type="AlphaFoldDB" id="A0A8K0NTG2"/>
<dbReference type="GO" id="GO:0030145">
    <property type="term" value="F:manganese ion binding"/>
    <property type="evidence" value="ECO:0007669"/>
    <property type="project" value="TreeGrafter"/>
</dbReference>
<evidence type="ECO:0000313" key="11">
    <source>
        <dbReference type="EMBL" id="KAG7571481.1"/>
    </source>
</evidence>
<dbReference type="GO" id="GO:0004053">
    <property type="term" value="F:arginase activity"/>
    <property type="evidence" value="ECO:0007669"/>
    <property type="project" value="UniProtKB-EC"/>
</dbReference>
<evidence type="ECO:0000256" key="1">
    <source>
        <dbReference type="ARBA" id="ARBA00005098"/>
    </source>
</evidence>
<evidence type="ECO:0000256" key="2">
    <source>
        <dbReference type="ARBA" id="ARBA00012168"/>
    </source>
</evidence>
<sequence length="399" mass="42648">MAHILTTSLRRAVTSRSLHTSRILATASSNSLHSQLSPADLQKVETDGNKEGLQKTIKGFGRSRIFRDEKGPTYEHRFLKGPGTVAVVGCPFSGGQGKSGVDLGPNALVERGLLSQLSELGWNVHYEGPAEFDDIPYINPNQPGASNGREVLPDPDIGKMKKPRLVSAVNQRAMGIIRDHAMEGRLPLTLGGDHSLAMATVSGIKAKYPDACVVWVDAHADINTPATSDSGNIHGMPISFLLGLPGTDVAPFSDWIKPCLKPSDIVYIGLRDLDVEEKKILRDLGIKCFTMHEVDRLGVGEVVKKALKHVNPKGERPVHLSFDVDACDPSVAGSTGTPVRGGLTFREAHYICEAIAETGCLVGLDIMEVNPALGDDKSVNETVAVGCSLARAALGETLL</sequence>
<evidence type="ECO:0000256" key="9">
    <source>
        <dbReference type="PROSITE-ProRule" id="PRU00742"/>
    </source>
</evidence>
<gene>
    <name evidence="11" type="ORF">FFLO_00497</name>
</gene>
<proteinExistence type="inferred from homology"/>
<dbReference type="InterPro" id="IPR014033">
    <property type="entry name" value="Arginase"/>
</dbReference>
<comment type="similarity">
    <text evidence="9 10">Belongs to the arginase family.</text>
</comment>
<keyword evidence="6 10" id="KW-0378">Hydrolase</keyword>
<dbReference type="CDD" id="cd09989">
    <property type="entry name" value="Arginase"/>
    <property type="match status" value="1"/>
</dbReference>
<organism evidence="11 12">
    <name type="scientific">Filobasidium floriforme</name>
    <dbReference type="NCBI Taxonomy" id="5210"/>
    <lineage>
        <taxon>Eukaryota</taxon>
        <taxon>Fungi</taxon>
        <taxon>Dikarya</taxon>
        <taxon>Basidiomycota</taxon>
        <taxon>Agaricomycotina</taxon>
        <taxon>Tremellomycetes</taxon>
        <taxon>Filobasidiales</taxon>
        <taxon>Filobasidiaceae</taxon>
        <taxon>Filobasidium</taxon>
    </lineage>
</organism>
<evidence type="ECO:0000256" key="7">
    <source>
        <dbReference type="ARBA" id="ARBA00023211"/>
    </source>
</evidence>
<keyword evidence="12" id="KW-1185">Reference proteome</keyword>
<keyword evidence="5 10" id="KW-0479">Metal-binding</keyword>
<accession>A0A8K0NTG2</accession>
<evidence type="ECO:0000256" key="10">
    <source>
        <dbReference type="RuleBase" id="RU361159"/>
    </source>
</evidence>
<dbReference type="NCBIfam" id="TIGR01229">
    <property type="entry name" value="rocF_arginase"/>
    <property type="match status" value="1"/>
</dbReference>
<comment type="cofactor">
    <cofactor evidence="10">
        <name>Mn(2+)</name>
        <dbReference type="ChEBI" id="CHEBI:29035"/>
    </cofactor>
    <text evidence="10">Binds 2 manganese ions per subunit.</text>
</comment>
<dbReference type="Proteomes" id="UP000812966">
    <property type="component" value="Unassembled WGS sequence"/>
</dbReference>